<accession>K3WPJ0</accession>
<dbReference type="EnsemblProtists" id="PYU1_T006882">
    <property type="protein sequence ID" value="PYU1_T006882"/>
    <property type="gene ID" value="PYU1_G006868"/>
</dbReference>
<dbReference type="OMA" id="QDEWINK"/>
<dbReference type="Pfam" id="PF08729">
    <property type="entry name" value="HUN"/>
    <property type="match status" value="1"/>
</dbReference>
<feature type="compositionally biased region" description="Polar residues" evidence="1">
    <location>
        <begin position="600"/>
        <end position="609"/>
    </location>
</feature>
<keyword evidence="2" id="KW-1133">Transmembrane helix</keyword>
<feature type="transmembrane region" description="Helical" evidence="2">
    <location>
        <begin position="132"/>
        <end position="156"/>
    </location>
</feature>
<sequence length="615" mass="67541">MGVERDWYADNVVELLIVFGASVIVFLVLSLILFVCLRLKFSVSQVGKRDSLDSLDSLDLTLAKSHTRAVRILSLAGILLQLTLVAYISNDSSSGTSTTQRVPYLFSLVRPVLNTCVYFLGFMTNTHGAFRVLFLVLIGAIVVSDTVAEVTLAMMIACRAQQGLQCGSAGYLFTDVATLAALRTRDLFNLFLNPWLLLEVGYLCATIGVCSSRYSTRQLSLSRPRFNVRAGLAMYFPDQFGHSARQHGKVMTTTDVAMAPVAMTAVPSKRKVLHVRLSPDVPSEINFRELVRSLEDASGRQEQQHQTEHNGPVVSTASVDDLSSALAGPRSQRYNIIERLEKRYGGGAIVDCSDTAFGAADGGNGAGSGFERGEEDDYYDSEDSFIDDEELQQNIEDIHGQAHVKTKHSGFFVNAGDEIETIEKDDGDDMDDAGTHRSSKKSKRGSGTESSKAVKAFLDEWSDAASDWTPEPEVIAKLEALRDAVREPIFEAIIEDRDVAEKLHFVLAAQDEWINKENDYRQMLKTEDKKNLKEQDYVALNLRQEKNRIFNRVLGLFSSGLMDLPTLRSMNKAAKSKLPRKPAAQAKGAATGAAVKRKNPSATTPTASLPSPVPP</sequence>
<reference evidence="5" key="2">
    <citation type="submission" date="2010-04" db="EMBL/GenBank/DDBJ databases">
        <authorList>
            <person name="Buell R."/>
            <person name="Hamilton J."/>
            <person name="Hostetler J."/>
        </authorList>
    </citation>
    <scope>NUCLEOTIDE SEQUENCE [LARGE SCALE GENOMIC DNA]</scope>
    <source>
        <strain evidence="5">DAOM:BR144</strain>
    </source>
</reference>
<organism evidence="4 5">
    <name type="scientific">Globisporangium ultimum (strain ATCC 200006 / CBS 805.95 / DAOM BR144)</name>
    <name type="common">Pythium ultimum</name>
    <dbReference type="NCBI Taxonomy" id="431595"/>
    <lineage>
        <taxon>Eukaryota</taxon>
        <taxon>Sar</taxon>
        <taxon>Stramenopiles</taxon>
        <taxon>Oomycota</taxon>
        <taxon>Peronosporomycetes</taxon>
        <taxon>Pythiales</taxon>
        <taxon>Pythiaceae</taxon>
        <taxon>Globisporangium</taxon>
    </lineage>
</organism>
<protein>
    <recommendedName>
        <fullName evidence="3">Hpc2-related domain-containing protein</fullName>
    </recommendedName>
</protein>
<dbReference type="InterPro" id="IPR014840">
    <property type="entry name" value="HRD"/>
</dbReference>
<dbReference type="InParanoid" id="K3WPJ0"/>
<dbReference type="EMBL" id="GL376560">
    <property type="status" value="NOT_ANNOTATED_CDS"/>
    <property type="molecule type" value="Genomic_DNA"/>
</dbReference>
<feature type="region of interest" description="Disordered" evidence="1">
    <location>
        <begin position="422"/>
        <end position="449"/>
    </location>
</feature>
<dbReference type="VEuPathDB" id="FungiDB:PYU1_G006868"/>
<feature type="region of interest" description="Disordered" evidence="1">
    <location>
        <begin position="572"/>
        <end position="615"/>
    </location>
</feature>
<dbReference type="HOGENOM" id="CLU_030776_0_0_1"/>
<feature type="compositionally biased region" description="Basic and acidic residues" evidence="1">
    <location>
        <begin position="295"/>
        <end position="308"/>
    </location>
</feature>
<feature type="domain" description="Hpc2-related" evidence="3">
    <location>
        <begin position="371"/>
        <end position="417"/>
    </location>
</feature>
<feature type="compositionally biased region" description="Low complexity" evidence="1">
    <location>
        <begin position="581"/>
        <end position="594"/>
    </location>
</feature>
<keyword evidence="2" id="KW-0812">Transmembrane</keyword>
<dbReference type="Proteomes" id="UP000019132">
    <property type="component" value="Unassembled WGS sequence"/>
</dbReference>
<name>K3WPJ0_GLOUD</name>
<dbReference type="eggNOG" id="ENOG502QRNW">
    <property type="taxonomic scope" value="Eukaryota"/>
</dbReference>
<evidence type="ECO:0000259" key="3">
    <source>
        <dbReference type="Pfam" id="PF08729"/>
    </source>
</evidence>
<feature type="region of interest" description="Disordered" evidence="1">
    <location>
        <begin position="295"/>
        <end position="325"/>
    </location>
</feature>
<feature type="compositionally biased region" description="Acidic residues" evidence="1">
    <location>
        <begin position="422"/>
        <end position="432"/>
    </location>
</feature>
<feature type="transmembrane region" description="Helical" evidence="2">
    <location>
        <begin position="72"/>
        <end position="90"/>
    </location>
</feature>
<feature type="transmembrane region" description="Helical" evidence="2">
    <location>
        <begin position="102"/>
        <end position="120"/>
    </location>
</feature>
<proteinExistence type="predicted"/>
<evidence type="ECO:0000313" key="5">
    <source>
        <dbReference type="Proteomes" id="UP000019132"/>
    </source>
</evidence>
<dbReference type="AlphaFoldDB" id="K3WPJ0"/>
<reference evidence="5" key="1">
    <citation type="journal article" date="2010" name="Genome Biol.">
        <title>Genome sequence of the necrotrophic plant pathogen Pythium ultimum reveals original pathogenicity mechanisms and effector repertoire.</title>
        <authorList>
            <person name="Levesque C.A."/>
            <person name="Brouwer H."/>
            <person name="Cano L."/>
            <person name="Hamilton J.P."/>
            <person name="Holt C."/>
            <person name="Huitema E."/>
            <person name="Raffaele S."/>
            <person name="Robideau G.P."/>
            <person name="Thines M."/>
            <person name="Win J."/>
            <person name="Zerillo M.M."/>
            <person name="Beakes G.W."/>
            <person name="Boore J.L."/>
            <person name="Busam D."/>
            <person name="Dumas B."/>
            <person name="Ferriera S."/>
            <person name="Fuerstenberg S.I."/>
            <person name="Gachon C.M."/>
            <person name="Gaulin E."/>
            <person name="Govers F."/>
            <person name="Grenville-Briggs L."/>
            <person name="Horner N."/>
            <person name="Hostetler J."/>
            <person name="Jiang R.H."/>
            <person name="Johnson J."/>
            <person name="Krajaejun T."/>
            <person name="Lin H."/>
            <person name="Meijer H.J."/>
            <person name="Moore B."/>
            <person name="Morris P."/>
            <person name="Phuntmart V."/>
            <person name="Puiu D."/>
            <person name="Shetty J."/>
            <person name="Stajich J.E."/>
            <person name="Tripathy S."/>
            <person name="Wawra S."/>
            <person name="van West P."/>
            <person name="Whitty B.R."/>
            <person name="Coutinho P.M."/>
            <person name="Henrissat B."/>
            <person name="Martin F."/>
            <person name="Thomas P.D."/>
            <person name="Tyler B.M."/>
            <person name="De Vries R.P."/>
            <person name="Kamoun S."/>
            <person name="Yandell M."/>
            <person name="Tisserat N."/>
            <person name="Buell C.R."/>
        </authorList>
    </citation>
    <scope>NUCLEOTIDE SEQUENCE</scope>
    <source>
        <strain evidence="5">DAOM:BR144</strain>
    </source>
</reference>
<reference evidence="4" key="3">
    <citation type="submission" date="2015-02" db="UniProtKB">
        <authorList>
            <consortium name="EnsemblProtists"/>
        </authorList>
    </citation>
    <scope>IDENTIFICATION</scope>
    <source>
        <strain evidence="4">DAOM BR144</strain>
    </source>
</reference>
<evidence type="ECO:0000313" key="4">
    <source>
        <dbReference type="EnsemblProtists" id="PYU1_T006882"/>
    </source>
</evidence>
<keyword evidence="2" id="KW-0472">Membrane</keyword>
<feature type="transmembrane region" description="Helical" evidence="2">
    <location>
        <begin position="15"/>
        <end position="39"/>
    </location>
</feature>
<evidence type="ECO:0000256" key="2">
    <source>
        <dbReference type="SAM" id="Phobius"/>
    </source>
</evidence>
<evidence type="ECO:0000256" key="1">
    <source>
        <dbReference type="SAM" id="MobiDB-lite"/>
    </source>
</evidence>
<keyword evidence="5" id="KW-1185">Reference proteome</keyword>